<feature type="compositionally biased region" description="Basic and acidic residues" evidence="1">
    <location>
        <begin position="29"/>
        <end position="40"/>
    </location>
</feature>
<evidence type="ECO:0008006" key="4">
    <source>
        <dbReference type="Google" id="ProtNLM"/>
    </source>
</evidence>
<feature type="compositionally biased region" description="Polar residues" evidence="1">
    <location>
        <begin position="41"/>
        <end position="52"/>
    </location>
</feature>
<evidence type="ECO:0000313" key="3">
    <source>
        <dbReference type="Proteomes" id="UP001144451"/>
    </source>
</evidence>
<accession>A0ABQ5RDL1</accession>
<comment type="caution">
    <text evidence="2">The sequence shown here is derived from an EMBL/GenBank/DDBJ whole genome shotgun (WGS) entry which is preliminary data.</text>
</comment>
<gene>
    <name evidence="2" type="ORF">BCONGLO52_08160</name>
</gene>
<dbReference type="Gene3D" id="2.180.10.10">
    <property type="entry name" value="RHS repeat-associated core"/>
    <property type="match status" value="2"/>
</dbReference>
<keyword evidence="3" id="KW-1185">Reference proteome</keyword>
<dbReference type="Proteomes" id="UP001144451">
    <property type="component" value="Unassembled WGS sequence"/>
</dbReference>
<feature type="region of interest" description="Disordered" evidence="1">
    <location>
        <begin position="179"/>
        <end position="202"/>
    </location>
</feature>
<protein>
    <recommendedName>
        <fullName evidence="4">DNRLRE domain-containing protein</fullName>
    </recommendedName>
</protein>
<dbReference type="NCBIfam" id="TIGR01643">
    <property type="entry name" value="YD_repeat_2x"/>
    <property type="match status" value="1"/>
</dbReference>
<feature type="compositionally biased region" description="Polar residues" evidence="1">
    <location>
        <begin position="1892"/>
        <end position="1914"/>
    </location>
</feature>
<sequence>MEPSPEVSAPVSPETVDFPSAVVQARATGERVEVTAERTDSSTTWVNPDGTVTTTQHAAPVRFQDGEGAWQEYDTTLVEQEDGSIAPAAVPDGVVLAGEVEGSSAEPAPVAEVGAGEDASVAVAWEDSLPAPVLEGSAATYAGAWPGIDLVVHATRDGFEQSFVISDREALLDYVGAAPAASDGGGEPAPSDGGGAEPAPVDEPGVVSWDVPLQVSDGLTAREVEGERIEFVDGDGIVVSTFEAPLAWDASVDEASREHLQRAGVSVQIAEQSGTAVTLRLGVEREWLLDEARVFPVTVDPVYAKGTARPTFDAFVQTNYSSDRSGEQELKVGTYDGTNKARSFLTFSNTAFKDVKVQSATLNLYETWSYSCTASAVEVWNSGSVSTATRWTNQPALGTKYGSVTVAKGANSSCAAGWVNIPITSLAQSWSTNAAASVTLALKAGSETNVQGWKRFGSMESTTPPSITFTYNRKPNLATAPTVAGAATSGKDSFVPGKRPVLSSTATDPDGNRVKTNLQVHTSATATATTLVAKCTTPLGASGSTLSCTPDADLPDNKTLYVRASVADELGLSNGGWSTSTVIKTAQATPAKPTITCGSTYTNGGWVQTPPSAYVKCTVTAPATTGNNQAIQLDARIDGNVKAEIHTVTAGKSVTVKLPKTEGGHQIRARVYTASRLGSDAAVFATGWGGPSLLSPGPLAASNGKFQVQAMAPPRTASETTAVTAQMQWRLAGTNDAWTNAGTATNVTAPLNQQVKFTSTFDAAAALAAAGNTSRAPVRMQFQVCFSYTGVSAPSCTGQTQESVLVRIPHAFGGGYPTTDVEAGQVALYTGEFQTTATDVTVPGYGSNLTLERSHLSYTGTGDVKAWPTDPVTGVFGPGFTANLEGDDAVGLAGMDVIDQRMSDGTIALLDEEGEALVFVNATGKTGTVVGALAPGTEDTELSGVSATLTGTAAAPSLVVTESDGTKTTFVPVTGGASKNLDWRPASIAEPGQAGSTTFGHNPTTGVVTRIVAPLPDGLSGTACPTSGTLQPGCRAIDLSYTTVTDPNGKQVQRLTQVSAVMYNAGTKTVESQPVTRYTYDSLSRLSTVTDVRSNLSTTYTWEGSTTRIKTITPSGLAGYTLNYAANPDASVPTQVVKNVQRGAQTSGGQPVQIASIVYNVPVSGTGLPNLSEDGIAAWVKDVPGSAEHLGQMPVNGYAVFGPDKPVTALVGTGVAAADLQYADLQYINSEAYTVNTASYGAGAWQITATRYDDQGNVTRELDATAIQTAIADPSLDGPQVDDLGTRTVFNDEKKDAAGTVILPAGSVVTETFGPARTVMLADGTTDRLRPHTLTTYDEGAPNGGVNPATGQAYALPTTVTVNATDMNDGVTTVVEEVSKTTNGYAPIDGKEADDPTSGWVLGVPTTVADAAGRTTKQRFDARGKVLETRMPASNGSDAGTTRTIYYTAGANSADASCGASDQAKAWAGELCRTYPAAAPSSGPTLPSTKVTGYDYWLAPTTTVETSGSATRTSEVKYDAAGRAVWEKTSTSGVAGSVATEAIFTQYNPTTGLVDAVGVADPLGTGIGGAKDTFTYDLWGKETSYTNQLGEKTSTSYDTAARVTSIADPKGTTTFAYDGTDANGKPERRGVVTTQKVTRTGAEVLTYTAAYDPSGAMTTEKLPGGITVSHHVDEAGEEVGLTYAGQLTDPETGDVTSGDWIAWSQTNDILGRVRTDQTTFASAIATTAGILPDGGTTDGEMTEPTGGNPLDFDHRFTYDKSGNLAKVEDLTGTPVEGSDVSPYTVRDYTFTTNGARATLKETIRADGTPTGTATTGIDQTLTYDTADRLTGGYVYDPLGRQTTLPAAHAPNPAGGDVQLGYFDDDLPQKVAQDGTTTTFTLDVAKRRLVQASDTGGEVTTTTRHYTDSSDNPSWIETKRPDGSTETLRYTSSISGDLGASIATDGGVSLMLPNIHDDITTTIPIPAGTPATTAATTIAGWSSYTEYGTPIDPAQTETVGTSAGYGWLGAKERSTTAETANLTLMGVRYYNRITGSFTSPDPIPGANATAYNYPTDPINFDDTSGERPRMRHDGGGIGGSAGGGRRVGGGKVAVRVPLYGKASYARANKAFDVPKQSGVYVVHFKSGHKYVGRSNNMYRRIGEHQNRGKFDKHGGISKITFSKKKTSKSLRQQENDAYWYWRGVVGEDKMDNIIKPCRHRQCR</sequence>
<name>A0ABQ5RDL1_9MICO</name>
<evidence type="ECO:0000256" key="1">
    <source>
        <dbReference type="SAM" id="MobiDB-lite"/>
    </source>
</evidence>
<feature type="compositionally biased region" description="Gly residues" evidence="1">
    <location>
        <begin position="183"/>
        <end position="196"/>
    </location>
</feature>
<dbReference type="NCBIfam" id="NF033679">
    <property type="entry name" value="DNRLRE_dom"/>
    <property type="match status" value="1"/>
</dbReference>
<proteinExistence type="predicted"/>
<dbReference type="InterPro" id="IPR006530">
    <property type="entry name" value="YD"/>
</dbReference>
<evidence type="ECO:0000313" key="2">
    <source>
        <dbReference type="EMBL" id="GLI29975.1"/>
    </source>
</evidence>
<feature type="region of interest" description="Disordered" evidence="1">
    <location>
        <begin position="29"/>
        <end position="52"/>
    </location>
</feature>
<reference evidence="2" key="1">
    <citation type="submission" date="2022-12" db="EMBL/GenBank/DDBJ databases">
        <title>Reference genome sequencing for broad-spectrum identification of bacterial and archaeal isolates by mass spectrometry.</title>
        <authorList>
            <person name="Sekiguchi Y."/>
            <person name="Tourlousse D.M."/>
        </authorList>
    </citation>
    <scope>NUCLEOTIDE SEQUENCE</scope>
    <source>
        <strain evidence="2">5-2</strain>
    </source>
</reference>
<dbReference type="EMBL" id="BSDQ01000001">
    <property type="protein sequence ID" value="GLI29975.1"/>
    <property type="molecule type" value="Genomic_DNA"/>
</dbReference>
<feature type="region of interest" description="Disordered" evidence="1">
    <location>
        <begin position="1892"/>
        <end position="1925"/>
    </location>
</feature>
<feature type="region of interest" description="Disordered" evidence="1">
    <location>
        <begin position="489"/>
        <end position="512"/>
    </location>
</feature>
<organism evidence="2 3">
    <name type="scientific">Brachybacterium conglomeratum</name>
    <dbReference type="NCBI Taxonomy" id="47846"/>
    <lineage>
        <taxon>Bacteria</taxon>
        <taxon>Bacillati</taxon>
        <taxon>Actinomycetota</taxon>
        <taxon>Actinomycetes</taxon>
        <taxon>Micrococcales</taxon>
        <taxon>Dermabacteraceae</taxon>
        <taxon>Brachybacterium</taxon>
    </lineage>
</organism>